<evidence type="ECO:0000259" key="9">
    <source>
        <dbReference type="Pfam" id="PF13231"/>
    </source>
</evidence>
<feature type="transmembrane region" description="Helical" evidence="8">
    <location>
        <begin position="149"/>
        <end position="168"/>
    </location>
</feature>
<name>A0A1G1VT93_9BACT</name>
<evidence type="ECO:0000313" key="10">
    <source>
        <dbReference type="EMBL" id="OGY18544.1"/>
    </source>
</evidence>
<keyword evidence="3" id="KW-0328">Glycosyltransferase</keyword>
<feature type="transmembrane region" description="Helical" evidence="8">
    <location>
        <begin position="219"/>
        <end position="238"/>
    </location>
</feature>
<keyword evidence="5 8" id="KW-0812">Transmembrane</keyword>
<accession>A0A1G1VT93</accession>
<feature type="transmembrane region" description="Helical" evidence="8">
    <location>
        <begin position="125"/>
        <end position="142"/>
    </location>
</feature>
<keyword evidence="2" id="KW-1003">Cell membrane</keyword>
<evidence type="ECO:0000256" key="2">
    <source>
        <dbReference type="ARBA" id="ARBA00022475"/>
    </source>
</evidence>
<sequence>MKAKTILLLSLITILAGVLRFYNLAVMPPGLYWDEISIGYNAYSIAQTGKDQYGKSLPVSFRAFGDYKYPGYIYIAAISVKLLGRSDFAVRFPSALAGTLTVLLMYFLVVELFEKKPSAISHQPSAIAAVAALLLAISPWHLQFSRGGFEANLALFFLVAGWYAFLVSLRKHGMWLTVSVILFLLSAATYISTRLFAPLILLALVWICRKNVMKAKRDLATAVVTGVILSLPFVPSIISGEAVIRAYSESIIGKEKLFPKVFENYLANFDTTFLFFRGDQNGRHSVRKLGMLYVFELPLVLLGLRTLIKGKGNGRNMVFAWLLLAPVSVSLSNINPHAIRTLNMLPAWEIITAIGAVGVLKVINRQKREATRILVLGVLALAVGYNILLYIHQYYIHYPRETALDWQDGIKETVEIIAKRWDAYDEIFVSDALPPLYVAFYLPVEPSDYHKLSNPAKEMGKVKYFQYAWEIAKTGKRALIIAPFWQKPDEKTGYEQIKMVNGDTVFNIWEI</sequence>
<feature type="transmembrane region" description="Helical" evidence="8">
    <location>
        <begin position="95"/>
        <end position="113"/>
    </location>
</feature>
<keyword evidence="7 8" id="KW-0472">Membrane</keyword>
<feature type="transmembrane region" description="Helical" evidence="8">
    <location>
        <begin position="345"/>
        <end position="363"/>
    </location>
</feature>
<evidence type="ECO:0000256" key="5">
    <source>
        <dbReference type="ARBA" id="ARBA00022692"/>
    </source>
</evidence>
<organism evidence="10 11">
    <name type="scientific">Candidatus Chisholmbacteria bacterium RIFCSPHIGHO2_01_FULL_52_32</name>
    <dbReference type="NCBI Taxonomy" id="1797591"/>
    <lineage>
        <taxon>Bacteria</taxon>
        <taxon>Candidatus Chisholmiibacteriota</taxon>
    </lineage>
</organism>
<evidence type="ECO:0000256" key="8">
    <source>
        <dbReference type="SAM" id="Phobius"/>
    </source>
</evidence>
<evidence type="ECO:0000256" key="7">
    <source>
        <dbReference type="ARBA" id="ARBA00023136"/>
    </source>
</evidence>
<dbReference type="Pfam" id="PF13231">
    <property type="entry name" value="PMT_2"/>
    <property type="match status" value="1"/>
</dbReference>
<evidence type="ECO:0000313" key="11">
    <source>
        <dbReference type="Proteomes" id="UP000179233"/>
    </source>
</evidence>
<gene>
    <name evidence="10" type="ORF">A2786_03535</name>
</gene>
<dbReference type="PANTHER" id="PTHR33908">
    <property type="entry name" value="MANNOSYLTRANSFERASE YKCB-RELATED"/>
    <property type="match status" value="1"/>
</dbReference>
<dbReference type="PANTHER" id="PTHR33908:SF3">
    <property type="entry name" value="UNDECAPRENYL PHOSPHATE-ALPHA-4-AMINO-4-DEOXY-L-ARABINOSE ARABINOSYL TRANSFERASE"/>
    <property type="match status" value="1"/>
</dbReference>
<dbReference type="InterPro" id="IPR038731">
    <property type="entry name" value="RgtA/B/C-like"/>
</dbReference>
<dbReference type="GO" id="GO:0010041">
    <property type="term" value="P:response to iron(III) ion"/>
    <property type="evidence" value="ECO:0007669"/>
    <property type="project" value="TreeGrafter"/>
</dbReference>
<evidence type="ECO:0000256" key="4">
    <source>
        <dbReference type="ARBA" id="ARBA00022679"/>
    </source>
</evidence>
<evidence type="ECO:0000256" key="1">
    <source>
        <dbReference type="ARBA" id="ARBA00004651"/>
    </source>
</evidence>
<evidence type="ECO:0000256" key="3">
    <source>
        <dbReference type="ARBA" id="ARBA00022676"/>
    </source>
</evidence>
<reference evidence="10 11" key="1">
    <citation type="journal article" date="2016" name="Nat. Commun.">
        <title>Thousands of microbial genomes shed light on interconnected biogeochemical processes in an aquifer system.</title>
        <authorList>
            <person name="Anantharaman K."/>
            <person name="Brown C.T."/>
            <person name="Hug L.A."/>
            <person name="Sharon I."/>
            <person name="Castelle C.J."/>
            <person name="Probst A.J."/>
            <person name="Thomas B.C."/>
            <person name="Singh A."/>
            <person name="Wilkins M.J."/>
            <person name="Karaoz U."/>
            <person name="Brodie E.L."/>
            <person name="Williams K.H."/>
            <person name="Hubbard S.S."/>
            <person name="Banfield J.F."/>
        </authorList>
    </citation>
    <scope>NUCLEOTIDE SEQUENCE [LARGE SCALE GENOMIC DNA]</scope>
</reference>
<evidence type="ECO:0000256" key="6">
    <source>
        <dbReference type="ARBA" id="ARBA00022989"/>
    </source>
</evidence>
<feature type="domain" description="Glycosyltransferase RgtA/B/C/D-like" evidence="9">
    <location>
        <begin position="70"/>
        <end position="233"/>
    </location>
</feature>
<proteinExistence type="predicted"/>
<keyword evidence="6 8" id="KW-1133">Transmembrane helix</keyword>
<feature type="transmembrane region" description="Helical" evidence="8">
    <location>
        <begin position="290"/>
        <end position="308"/>
    </location>
</feature>
<dbReference type="GO" id="GO:0016763">
    <property type="term" value="F:pentosyltransferase activity"/>
    <property type="evidence" value="ECO:0007669"/>
    <property type="project" value="TreeGrafter"/>
</dbReference>
<dbReference type="InterPro" id="IPR050297">
    <property type="entry name" value="LipidA_mod_glycosyltrf_83"/>
</dbReference>
<protein>
    <recommendedName>
        <fullName evidence="9">Glycosyltransferase RgtA/B/C/D-like domain-containing protein</fullName>
    </recommendedName>
</protein>
<keyword evidence="4" id="KW-0808">Transferase</keyword>
<feature type="transmembrane region" description="Helical" evidence="8">
    <location>
        <begin position="320"/>
        <end position="339"/>
    </location>
</feature>
<feature type="transmembrane region" description="Helical" evidence="8">
    <location>
        <begin position="174"/>
        <end position="207"/>
    </location>
</feature>
<dbReference type="GO" id="GO:0005886">
    <property type="term" value="C:plasma membrane"/>
    <property type="evidence" value="ECO:0007669"/>
    <property type="project" value="UniProtKB-SubCell"/>
</dbReference>
<dbReference type="GO" id="GO:0009103">
    <property type="term" value="P:lipopolysaccharide biosynthetic process"/>
    <property type="evidence" value="ECO:0007669"/>
    <property type="project" value="UniProtKB-ARBA"/>
</dbReference>
<dbReference type="EMBL" id="MHCJ01000003">
    <property type="protein sequence ID" value="OGY18544.1"/>
    <property type="molecule type" value="Genomic_DNA"/>
</dbReference>
<comment type="caution">
    <text evidence="10">The sequence shown here is derived from an EMBL/GenBank/DDBJ whole genome shotgun (WGS) entry which is preliminary data.</text>
</comment>
<feature type="transmembrane region" description="Helical" evidence="8">
    <location>
        <begin position="370"/>
        <end position="391"/>
    </location>
</feature>
<dbReference type="AlphaFoldDB" id="A0A1G1VT93"/>
<dbReference type="Proteomes" id="UP000179233">
    <property type="component" value="Unassembled WGS sequence"/>
</dbReference>
<comment type="subcellular location">
    <subcellularLocation>
        <location evidence="1">Cell membrane</location>
        <topology evidence="1">Multi-pass membrane protein</topology>
    </subcellularLocation>
</comment>